<name>A0ABM8QW83_9BACT</name>
<dbReference type="Proteomes" id="UP000675880">
    <property type="component" value="Unassembled WGS sequence"/>
</dbReference>
<dbReference type="PROSITE" id="PS01152">
    <property type="entry name" value="HESB"/>
    <property type="match status" value="1"/>
</dbReference>
<comment type="caution">
    <text evidence="2">The sequence shown here is derived from an EMBL/GenBank/DDBJ whole genome shotgun (WGS) entry which is preliminary data.</text>
</comment>
<dbReference type="InterPro" id="IPR016092">
    <property type="entry name" value="ATAP"/>
</dbReference>
<dbReference type="PANTHER" id="PTHR47265:SF1">
    <property type="entry name" value="IRON-SULFUR ASSEMBLY PROTEIN ISCA, CHLOROPLASTIC"/>
    <property type="match status" value="1"/>
</dbReference>
<evidence type="ECO:0000313" key="3">
    <source>
        <dbReference type="Proteomes" id="UP000675880"/>
    </source>
</evidence>
<dbReference type="Gene3D" id="2.60.300.12">
    <property type="entry name" value="HesB-like domain"/>
    <property type="match status" value="1"/>
</dbReference>
<protein>
    <submittedName>
        <fullName evidence="2">Iron-sulfur cluster insertion protein IscA</fullName>
    </submittedName>
</protein>
<evidence type="ECO:0000313" key="2">
    <source>
        <dbReference type="EMBL" id="CAE6718861.1"/>
    </source>
</evidence>
<dbReference type="InterPro" id="IPR017870">
    <property type="entry name" value="FeS_cluster_insertion_CS"/>
</dbReference>
<reference evidence="2 3" key="1">
    <citation type="submission" date="2021-02" db="EMBL/GenBank/DDBJ databases">
        <authorList>
            <person name="Han P."/>
        </authorList>
    </citation>
    <scope>NUCLEOTIDE SEQUENCE [LARGE SCALE GENOMIC DNA]</scope>
    <source>
        <strain evidence="2">Candidatus Nitrospira sp. ZN2</strain>
    </source>
</reference>
<dbReference type="Pfam" id="PF01521">
    <property type="entry name" value="Fe-S_biosyn"/>
    <property type="match status" value="1"/>
</dbReference>
<dbReference type="RefSeq" id="WP_213041307.1">
    <property type="nucleotide sequence ID" value="NZ_CAJNBJ010000001.1"/>
</dbReference>
<organism evidence="2 3">
    <name type="scientific">Nitrospira defluvii</name>
    <dbReference type="NCBI Taxonomy" id="330214"/>
    <lineage>
        <taxon>Bacteria</taxon>
        <taxon>Pseudomonadati</taxon>
        <taxon>Nitrospirota</taxon>
        <taxon>Nitrospiria</taxon>
        <taxon>Nitrospirales</taxon>
        <taxon>Nitrospiraceae</taxon>
        <taxon>Nitrospira</taxon>
    </lineage>
</organism>
<dbReference type="InterPro" id="IPR035903">
    <property type="entry name" value="HesB-like_dom_sf"/>
</dbReference>
<gene>
    <name evidence="2" type="primary">iscA</name>
    <name evidence="2" type="ORF">NSPZN2_11596</name>
</gene>
<dbReference type="NCBIfam" id="TIGR00049">
    <property type="entry name" value="iron-sulfur cluster assembly accessory protein"/>
    <property type="match status" value="1"/>
</dbReference>
<dbReference type="EMBL" id="CAJNBJ010000001">
    <property type="protein sequence ID" value="CAE6718861.1"/>
    <property type="molecule type" value="Genomic_DNA"/>
</dbReference>
<dbReference type="SUPFAM" id="SSF89360">
    <property type="entry name" value="HesB-like domain"/>
    <property type="match status" value="1"/>
</dbReference>
<dbReference type="PANTHER" id="PTHR47265">
    <property type="entry name" value="IRON-SULFUR ASSEMBLY PROTEIN ISCA, CHLOROPLASTIC"/>
    <property type="match status" value="1"/>
</dbReference>
<proteinExistence type="predicted"/>
<dbReference type="InterPro" id="IPR000361">
    <property type="entry name" value="ATAP_core_dom"/>
</dbReference>
<keyword evidence="3" id="KW-1185">Reference proteome</keyword>
<dbReference type="InterPro" id="IPR031108">
    <property type="entry name" value="IscA_plant_cyanobact"/>
</dbReference>
<accession>A0ABM8QW83</accession>
<sequence length="119" mass="12734">MDVTTNTDAQAPVITLSDAALKEVKRLINVQGIDEGGLRLGVKGGGCSGLSYTINFDEKIGQYDQVYEFDGVKVIVDAKSAIYLQGTQLDFQKDLMGGNFKFVNPNANKTCGCGESFSA</sequence>
<evidence type="ECO:0000259" key="1">
    <source>
        <dbReference type="Pfam" id="PF01521"/>
    </source>
</evidence>
<feature type="domain" description="Core" evidence="1">
    <location>
        <begin position="14"/>
        <end position="115"/>
    </location>
</feature>